<dbReference type="InterPro" id="IPR001763">
    <property type="entry name" value="Rhodanese-like_dom"/>
</dbReference>
<comment type="caution">
    <text evidence="4">The sequence shown here is derived from an EMBL/GenBank/DDBJ whole genome shotgun (WGS) entry which is preliminary data.</text>
</comment>
<dbReference type="SUPFAM" id="SSF52821">
    <property type="entry name" value="Rhodanese/Cell cycle control phosphatase"/>
    <property type="match status" value="2"/>
</dbReference>
<protein>
    <submittedName>
        <fullName evidence="4">Sulfurtransferase</fullName>
    </submittedName>
</protein>
<dbReference type="CDD" id="cd01449">
    <property type="entry name" value="TST_Repeat_2"/>
    <property type="match status" value="1"/>
</dbReference>
<dbReference type="EMBL" id="JABFCR010000038">
    <property type="protein sequence ID" value="NNU34277.1"/>
    <property type="molecule type" value="Genomic_DNA"/>
</dbReference>
<dbReference type="InterPro" id="IPR036873">
    <property type="entry name" value="Rhodanese-like_dom_sf"/>
</dbReference>
<dbReference type="Pfam" id="PF00581">
    <property type="entry name" value="Rhodanese"/>
    <property type="match status" value="2"/>
</dbReference>
<dbReference type="CDD" id="cd01448">
    <property type="entry name" value="TST_Repeat_1"/>
    <property type="match status" value="1"/>
</dbReference>
<dbReference type="InterPro" id="IPR045078">
    <property type="entry name" value="TST/MPST-like"/>
</dbReference>
<evidence type="ECO:0000313" key="4">
    <source>
        <dbReference type="EMBL" id="NNU34277.1"/>
    </source>
</evidence>
<gene>
    <name evidence="4" type="ORF">HK413_09195</name>
</gene>
<evidence type="ECO:0000313" key="5">
    <source>
        <dbReference type="Proteomes" id="UP000566071"/>
    </source>
</evidence>
<evidence type="ECO:0000256" key="2">
    <source>
        <dbReference type="ARBA" id="ARBA00022737"/>
    </source>
</evidence>
<accession>A0ABX1W222</accession>
<dbReference type="PANTHER" id="PTHR11364">
    <property type="entry name" value="THIOSULFATE SULFERTANSFERASE"/>
    <property type="match status" value="1"/>
</dbReference>
<name>A0ABX1W222_9SPHI</name>
<keyword evidence="5" id="KW-1185">Reference proteome</keyword>
<evidence type="ECO:0000259" key="3">
    <source>
        <dbReference type="PROSITE" id="PS50206"/>
    </source>
</evidence>
<feature type="domain" description="Rhodanese" evidence="3">
    <location>
        <begin position="163"/>
        <end position="276"/>
    </location>
</feature>
<keyword evidence="1" id="KW-0808">Transferase</keyword>
<keyword evidence="2" id="KW-0677">Repeat</keyword>
<evidence type="ECO:0000256" key="1">
    <source>
        <dbReference type="ARBA" id="ARBA00022679"/>
    </source>
</evidence>
<dbReference type="SMART" id="SM00450">
    <property type="entry name" value="RHOD"/>
    <property type="match status" value="2"/>
</dbReference>
<feature type="domain" description="Rhodanese" evidence="3">
    <location>
        <begin position="13"/>
        <end position="131"/>
    </location>
</feature>
<organism evidence="4 5">
    <name type="scientific">Mucilaginibacter humi</name>
    <dbReference type="NCBI Taxonomy" id="2732510"/>
    <lineage>
        <taxon>Bacteria</taxon>
        <taxon>Pseudomonadati</taxon>
        <taxon>Bacteroidota</taxon>
        <taxon>Sphingobacteriia</taxon>
        <taxon>Sphingobacteriales</taxon>
        <taxon>Sphingobacteriaceae</taxon>
        <taxon>Mucilaginibacter</taxon>
    </lineage>
</organism>
<dbReference type="PROSITE" id="PS50206">
    <property type="entry name" value="RHODANESE_3"/>
    <property type="match status" value="2"/>
</dbReference>
<sequence>MSPIIEINDPRLFDPQTVIIDARGGPDAYQRYLNGHLPNAIFASLDDDLAAHPDDPAYGGRHPLPSPADFAATLTRWGITPQTFVVVYDDKSAAMGGARLWWMLKAIGHTNVQVLNGGLQAAINAAISLSTDAVQPTAASQPYPTPAEYKGTVNIDEAGKAALSDDKVVIDVRENARYLGRTEPIDLVAGHIPGAVNLFYAENLDAEGKYRSPRELAALYTNAIGNTKPSDVIVHCGSGVTACHTLLGMAYAGIEGPKLYVGSWSEWSRRDLPIGTEEI</sequence>
<dbReference type="RefSeq" id="WP_175269960.1">
    <property type="nucleotide sequence ID" value="NZ_JABFCR010000038.1"/>
</dbReference>
<proteinExistence type="predicted"/>
<reference evidence="4 5" key="1">
    <citation type="submission" date="2020-05" db="EMBL/GenBank/DDBJ databases">
        <authorList>
            <person name="Khan S.A."/>
            <person name="Jeon C.O."/>
            <person name="Chun B.H."/>
        </authorList>
    </citation>
    <scope>NUCLEOTIDE SEQUENCE [LARGE SCALE GENOMIC DNA]</scope>
    <source>
        <strain evidence="4 5">S1162</strain>
    </source>
</reference>
<dbReference type="Gene3D" id="3.40.250.10">
    <property type="entry name" value="Rhodanese-like domain"/>
    <property type="match status" value="2"/>
</dbReference>
<dbReference type="Proteomes" id="UP000566071">
    <property type="component" value="Unassembled WGS sequence"/>
</dbReference>
<dbReference type="PANTHER" id="PTHR11364:SF27">
    <property type="entry name" value="SULFURTRANSFERASE"/>
    <property type="match status" value="1"/>
</dbReference>